<dbReference type="Proteomes" id="UP000030765">
    <property type="component" value="Unassembled WGS sequence"/>
</dbReference>
<reference evidence="2 4" key="1">
    <citation type="journal article" date="2014" name="BMC Genomics">
        <title>Genome sequence of Anopheles sinensis provides insight into genetics basis of mosquito competence for malaria parasites.</title>
        <authorList>
            <person name="Zhou D."/>
            <person name="Zhang D."/>
            <person name="Ding G."/>
            <person name="Shi L."/>
            <person name="Hou Q."/>
            <person name="Ye Y."/>
            <person name="Xu Y."/>
            <person name="Zhou H."/>
            <person name="Xiong C."/>
            <person name="Li S."/>
            <person name="Yu J."/>
            <person name="Hong S."/>
            <person name="Yu X."/>
            <person name="Zou P."/>
            <person name="Chen C."/>
            <person name="Chang X."/>
            <person name="Wang W."/>
            <person name="Lv Y."/>
            <person name="Sun Y."/>
            <person name="Ma L."/>
            <person name="Shen B."/>
            <person name="Zhu C."/>
        </authorList>
    </citation>
    <scope>NUCLEOTIDE SEQUENCE [LARGE SCALE GENOMIC DNA]</scope>
</reference>
<name>A0A084W749_ANOSI</name>
<dbReference type="VEuPathDB" id="VectorBase:ASIC014016"/>
<gene>
    <name evidence="2" type="ORF">ZHAS_00014016</name>
</gene>
<dbReference type="AlphaFoldDB" id="A0A084W749"/>
<organism evidence="2">
    <name type="scientific">Anopheles sinensis</name>
    <name type="common">Mosquito</name>
    <dbReference type="NCBI Taxonomy" id="74873"/>
    <lineage>
        <taxon>Eukaryota</taxon>
        <taxon>Metazoa</taxon>
        <taxon>Ecdysozoa</taxon>
        <taxon>Arthropoda</taxon>
        <taxon>Hexapoda</taxon>
        <taxon>Insecta</taxon>
        <taxon>Pterygota</taxon>
        <taxon>Neoptera</taxon>
        <taxon>Endopterygota</taxon>
        <taxon>Diptera</taxon>
        <taxon>Nematocera</taxon>
        <taxon>Culicoidea</taxon>
        <taxon>Culicidae</taxon>
        <taxon>Anophelinae</taxon>
        <taxon>Anopheles</taxon>
    </lineage>
</organism>
<feature type="region of interest" description="Disordered" evidence="1">
    <location>
        <begin position="75"/>
        <end position="110"/>
    </location>
</feature>
<dbReference type="EnsemblMetazoa" id="ASIC014016-RA">
    <property type="protein sequence ID" value="ASIC014016-PA"/>
    <property type="gene ID" value="ASIC014016"/>
</dbReference>
<dbReference type="EMBL" id="ATLV01021106">
    <property type="status" value="NOT_ANNOTATED_CDS"/>
    <property type="molecule type" value="Genomic_DNA"/>
</dbReference>
<evidence type="ECO:0000313" key="4">
    <source>
        <dbReference type="Proteomes" id="UP000030765"/>
    </source>
</evidence>
<evidence type="ECO:0000313" key="2">
    <source>
        <dbReference type="EMBL" id="KFB46043.1"/>
    </source>
</evidence>
<dbReference type="EMBL" id="KE525312">
    <property type="protein sequence ID" value="KFB46043.1"/>
    <property type="molecule type" value="Genomic_DNA"/>
</dbReference>
<accession>A0A084W749</accession>
<protein>
    <submittedName>
        <fullName evidence="2 3">Transforming growth factor-beta induced protein IG-H3-like protein</fullName>
    </submittedName>
</protein>
<reference evidence="3" key="2">
    <citation type="submission" date="2020-05" db="UniProtKB">
        <authorList>
            <consortium name="EnsemblMetazoa"/>
        </authorList>
    </citation>
    <scope>IDENTIFICATION</scope>
</reference>
<evidence type="ECO:0000313" key="3">
    <source>
        <dbReference type="EnsemblMetazoa" id="ASIC014016-PA"/>
    </source>
</evidence>
<evidence type="ECO:0000256" key="1">
    <source>
        <dbReference type="SAM" id="MobiDB-lite"/>
    </source>
</evidence>
<sequence length="110" mass="12124">MAACPDSTRLNRHRSEALMKTSGVVKCTETSFSPPGYPALHTLSSVERLRAISAPSSKGLHLKGCCLLDECRRGSREARKRSNWNVPSEPRADKRPPGPVGWAHNTIKKM</sequence>
<keyword evidence="4" id="KW-1185">Reference proteome</keyword>
<proteinExistence type="predicted"/>